<evidence type="ECO:0000313" key="3">
    <source>
        <dbReference type="Proteomes" id="UP000215563"/>
    </source>
</evidence>
<sequence length="96" mass="10502">MPEWDIRTFIPLFEDSRVDQDLTVLTRWVVGDRLWIGVGRIEPLDSDAELIAVASGRGNRSCVSPDGGRGAGKQGTNRPPHGVARTGNIVHIDPQE</sequence>
<dbReference type="AlphaFoldDB" id="A0A229RQE3"/>
<accession>A0A229RQE3</accession>
<protein>
    <submittedName>
        <fullName evidence="2">Uncharacterized protein</fullName>
    </submittedName>
</protein>
<keyword evidence="3" id="KW-1185">Reference proteome</keyword>
<comment type="caution">
    <text evidence="2">The sequence shown here is derived from an EMBL/GenBank/DDBJ whole genome shotgun (WGS) entry which is preliminary data.</text>
</comment>
<gene>
    <name evidence="2" type="ORF">CFP75_20750</name>
</gene>
<dbReference type="EMBL" id="NMQU01000057">
    <property type="protein sequence ID" value="OXM48890.1"/>
    <property type="molecule type" value="Genomic_DNA"/>
</dbReference>
<dbReference type="Proteomes" id="UP000215563">
    <property type="component" value="Unassembled WGS sequence"/>
</dbReference>
<proteinExistence type="predicted"/>
<evidence type="ECO:0000256" key="1">
    <source>
        <dbReference type="SAM" id="MobiDB-lite"/>
    </source>
</evidence>
<reference evidence="2 3" key="1">
    <citation type="submission" date="2017-07" db="EMBL/GenBank/DDBJ databases">
        <title>Amycolatopsis alba DSM 44262 Genome sequencing and assembly.</title>
        <authorList>
            <person name="Kaur N."/>
            <person name="Mayilraj S."/>
        </authorList>
    </citation>
    <scope>NUCLEOTIDE SEQUENCE [LARGE SCALE GENOMIC DNA]</scope>
    <source>
        <strain evidence="2 3">DSM 44262</strain>
    </source>
</reference>
<organism evidence="2 3">
    <name type="scientific">Amycolatopsis alba DSM 44262</name>
    <dbReference type="NCBI Taxonomy" id="1125972"/>
    <lineage>
        <taxon>Bacteria</taxon>
        <taxon>Bacillati</taxon>
        <taxon>Actinomycetota</taxon>
        <taxon>Actinomycetes</taxon>
        <taxon>Pseudonocardiales</taxon>
        <taxon>Pseudonocardiaceae</taxon>
        <taxon>Amycolatopsis</taxon>
    </lineage>
</organism>
<evidence type="ECO:0000313" key="2">
    <source>
        <dbReference type="EMBL" id="OXM48890.1"/>
    </source>
</evidence>
<feature type="region of interest" description="Disordered" evidence="1">
    <location>
        <begin position="57"/>
        <end position="96"/>
    </location>
</feature>
<name>A0A229RQE3_AMYAL</name>